<organism evidence="2 3">
    <name type="scientific">Corynebacterium renale</name>
    <dbReference type="NCBI Taxonomy" id="1724"/>
    <lineage>
        <taxon>Bacteria</taxon>
        <taxon>Bacillati</taxon>
        <taxon>Actinomycetota</taxon>
        <taxon>Actinomycetes</taxon>
        <taxon>Mycobacteriales</taxon>
        <taxon>Corynebacteriaceae</taxon>
        <taxon>Corynebacterium</taxon>
    </lineage>
</organism>
<protein>
    <recommendedName>
        <fullName evidence="1">THUMP-like domain-containing protein</fullName>
    </recommendedName>
</protein>
<evidence type="ECO:0000313" key="2">
    <source>
        <dbReference type="EMBL" id="PFG28899.1"/>
    </source>
</evidence>
<dbReference type="RefSeq" id="WP_098389282.1">
    <property type="nucleotide sequence ID" value="NZ_LS483464.1"/>
</dbReference>
<dbReference type="Proteomes" id="UP000221653">
    <property type="component" value="Unassembled WGS sequence"/>
</dbReference>
<proteinExistence type="predicted"/>
<comment type="caution">
    <text evidence="2">The sequence shown here is derived from an EMBL/GenBank/DDBJ whole genome shotgun (WGS) entry which is preliminary data.</text>
</comment>
<accession>A0A2A9DSK1</accession>
<name>A0A2A9DSK1_9CORY</name>
<dbReference type="STRING" id="1724.GCA_001044175_02126"/>
<evidence type="ECO:0000259" key="1">
    <source>
        <dbReference type="Pfam" id="PF18096"/>
    </source>
</evidence>
<dbReference type="EMBL" id="PDJF01000001">
    <property type="protein sequence ID" value="PFG28899.1"/>
    <property type="molecule type" value="Genomic_DNA"/>
</dbReference>
<dbReference type="InterPro" id="IPR041497">
    <property type="entry name" value="Thump-like"/>
</dbReference>
<sequence>MSFSPPEVHFLAEHRAEIERCAQALEFSPAHAVSNAEVFRKEFGQWGRAAAEWAEVNRKDKFPVSGWLADNESTQQATPHEVAAARAAFIAESMPSAVVHDVTCSVGSEGYALTEAGMGYVGSDLDFSRLLMASYNVPHGLFAHADALVPVSNADVIVADPARRSGGKRITKPENLIPPLPDLVTAYAGCQLAIKCAPGLDFSSWEGPVVVTSVDGGVKEACLYSRGFGPEGRREAWVLRGENRETVTNEHPAEVAAAAPGKFIIDPDGAIVRAGLVQHWAARHGLWMLDPRIAYVTGDSLPPGVSGFEFIEQVPLKKLSAALKGKDVGALEILIRGVDINPDQLRKKLKLRGSNSMAVVITRIGRAGVALVCGPRTFG</sequence>
<reference evidence="2 3" key="1">
    <citation type="submission" date="2017-10" db="EMBL/GenBank/DDBJ databases">
        <title>Sequencing the genomes of 1000 actinobacteria strains.</title>
        <authorList>
            <person name="Klenk H.-P."/>
        </authorList>
    </citation>
    <scope>NUCLEOTIDE SEQUENCE [LARGE SCALE GENOMIC DNA]</scope>
    <source>
        <strain evidence="2 3">DSM 20688</strain>
    </source>
</reference>
<dbReference type="SUPFAM" id="SSF53335">
    <property type="entry name" value="S-adenosyl-L-methionine-dependent methyltransferases"/>
    <property type="match status" value="1"/>
</dbReference>
<feature type="domain" description="THUMP-like" evidence="1">
    <location>
        <begin position="307"/>
        <end position="375"/>
    </location>
</feature>
<dbReference type="InterPro" id="IPR029063">
    <property type="entry name" value="SAM-dependent_MTases_sf"/>
</dbReference>
<gene>
    <name evidence="2" type="ORF">ATK06_2028</name>
</gene>
<dbReference type="Gene3D" id="3.40.50.150">
    <property type="entry name" value="Vaccinia Virus protein VP39"/>
    <property type="match status" value="1"/>
</dbReference>
<dbReference type="AlphaFoldDB" id="A0A2A9DSK1"/>
<dbReference type="OrthoDB" id="9810570at2"/>
<dbReference type="Pfam" id="PF18096">
    <property type="entry name" value="Thump_like"/>
    <property type="match status" value="1"/>
</dbReference>
<evidence type="ECO:0000313" key="3">
    <source>
        <dbReference type="Proteomes" id="UP000221653"/>
    </source>
</evidence>
<keyword evidence="3" id="KW-1185">Reference proteome</keyword>